<dbReference type="InterPro" id="IPR008920">
    <property type="entry name" value="TF_FadR/GntR_C"/>
</dbReference>
<dbReference type="Gene3D" id="1.20.120.530">
    <property type="entry name" value="GntR ligand-binding domain-like"/>
    <property type="match status" value="1"/>
</dbReference>
<comment type="caution">
    <text evidence="5">The sequence shown here is derived from an EMBL/GenBank/DDBJ whole genome shotgun (WGS) entry which is preliminary data.</text>
</comment>
<dbReference type="InterPro" id="IPR011711">
    <property type="entry name" value="GntR_C"/>
</dbReference>
<keyword evidence="2" id="KW-0238">DNA-binding</keyword>
<evidence type="ECO:0000259" key="4">
    <source>
        <dbReference type="PROSITE" id="PS50949"/>
    </source>
</evidence>
<reference evidence="6" key="1">
    <citation type="journal article" date="2019" name="Int. J. Syst. Evol. Microbiol.">
        <title>The Global Catalogue of Microorganisms (GCM) 10K type strain sequencing project: providing services to taxonomists for standard genome sequencing and annotation.</title>
        <authorList>
            <consortium name="The Broad Institute Genomics Platform"/>
            <consortium name="The Broad Institute Genome Sequencing Center for Infectious Disease"/>
            <person name="Wu L."/>
            <person name="Ma J."/>
        </authorList>
    </citation>
    <scope>NUCLEOTIDE SEQUENCE [LARGE SCALE GENOMIC DNA]</scope>
    <source>
        <strain evidence="6">KCTC 33575</strain>
    </source>
</reference>
<keyword evidence="3" id="KW-0804">Transcription</keyword>
<dbReference type="EMBL" id="JBHUOQ010000005">
    <property type="protein sequence ID" value="MFD2831564.1"/>
    <property type="molecule type" value="Genomic_DNA"/>
</dbReference>
<gene>
    <name evidence="5" type="ORF">ACFSX4_13890</name>
</gene>
<dbReference type="SUPFAM" id="SSF48008">
    <property type="entry name" value="GntR ligand-binding domain-like"/>
    <property type="match status" value="1"/>
</dbReference>
<protein>
    <submittedName>
        <fullName evidence="5">FadR/GntR family transcriptional regulator</fullName>
    </submittedName>
</protein>
<organism evidence="5 6">
    <name type="scientific">Corticicoccus populi</name>
    <dbReference type="NCBI Taxonomy" id="1812821"/>
    <lineage>
        <taxon>Bacteria</taxon>
        <taxon>Bacillati</taxon>
        <taxon>Bacillota</taxon>
        <taxon>Bacilli</taxon>
        <taxon>Bacillales</taxon>
        <taxon>Staphylococcaceae</taxon>
        <taxon>Corticicoccus</taxon>
    </lineage>
</organism>
<evidence type="ECO:0000256" key="1">
    <source>
        <dbReference type="ARBA" id="ARBA00023015"/>
    </source>
</evidence>
<name>A0ABW5X1L1_9STAP</name>
<dbReference type="Pfam" id="PF07729">
    <property type="entry name" value="FCD"/>
    <property type="match status" value="1"/>
</dbReference>
<accession>A0ABW5X1L1</accession>
<dbReference type="Proteomes" id="UP001597519">
    <property type="component" value="Unassembled WGS sequence"/>
</dbReference>
<dbReference type="SMART" id="SM00895">
    <property type="entry name" value="FCD"/>
    <property type="match status" value="1"/>
</dbReference>
<dbReference type="Gene3D" id="1.10.10.10">
    <property type="entry name" value="Winged helix-like DNA-binding domain superfamily/Winged helix DNA-binding domain"/>
    <property type="match status" value="1"/>
</dbReference>
<dbReference type="InterPro" id="IPR036390">
    <property type="entry name" value="WH_DNA-bd_sf"/>
</dbReference>
<dbReference type="InterPro" id="IPR000524">
    <property type="entry name" value="Tscrpt_reg_HTH_GntR"/>
</dbReference>
<dbReference type="SUPFAM" id="SSF46785">
    <property type="entry name" value="Winged helix' DNA-binding domain"/>
    <property type="match status" value="1"/>
</dbReference>
<sequence>MEISKKKIYEEIVDLIIQKIKEGTLAPGDRLPAITKLAEEYSVSAASVREALNSLKMMGIVEVKHGQGTFVKSGESINLEFKVQVLNKADIKNLLEVRRIVETGCAAIAARRITEEELVELERVLEEMHTVVDDDSLGEKADYEFHVMIAKASSNPMLIELLENISGIMIEGMRETRRIWLYNKVETIQNIYEQHSAIYRAVRDGDAFGAEQAMHAHLDSVEKTLLKHL</sequence>
<keyword evidence="1" id="KW-0805">Transcription regulation</keyword>
<dbReference type="SMART" id="SM00345">
    <property type="entry name" value="HTH_GNTR"/>
    <property type="match status" value="1"/>
</dbReference>
<dbReference type="PROSITE" id="PS50949">
    <property type="entry name" value="HTH_GNTR"/>
    <property type="match status" value="1"/>
</dbReference>
<evidence type="ECO:0000256" key="2">
    <source>
        <dbReference type="ARBA" id="ARBA00023125"/>
    </source>
</evidence>
<dbReference type="RefSeq" id="WP_377775887.1">
    <property type="nucleotide sequence ID" value="NZ_JBHUOQ010000005.1"/>
</dbReference>
<dbReference type="PANTHER" id="PTHR43537">
    <property type="entry name" value="TRANSCRIPTIONAL REGULATOR, GNTR FAMILY"/>
    <property type="match status" value="1"/>
</dbReference>
<dbReference type="Pfam" id="PF00392">
    <property type="entry name" value="GntR"/>
    <property type="match status" value="1"/>
</dbReference>
<dbReference type="PANTHER" id="PTHR43537:SF5">
    <property type="entry name" value="UXU OPERON TRANSCRIPTIONAL REGULATOR"/>
    <property type="match status" value="1"/>
</dbReference>
<dbReference type="InterPro" id="IPR036388">
    <property type="entry name" value="WH-like_DNA-bd_sf"/>
</dbReference>
<feature type="domain" description="HTH gntR-type" evidence="4">
    <location>
        <begin position="6"/>
        <end position="74"/>
    </location>
</feature>
<dbReference type="CDD" id="cd07377">
    <property type="entry name" value="WHTH_GntR"/>
    <property type="match status" value="1"/>
</dbReference>
<evidence type="ECO:0000313" key="5">
    <source>
        <dbReference type="EMBL" id="MFD2831564.1"/>
    </source>
</evidence>
<proteinExistence type="predicted"/>
<keyword evidence="6" id="KW-1185">Reference proteome</keyword>
<evidence type="ECO:0000313" key="6">
    <source>
        <dbReference type="Proteomes" id="UP001597519"/>
    </source>
</evidence>
<evidence type="ECO:0000256" key="3">
    <source>
        <dbReference type="ARBA" id="ARBA00023163"/>
    </source>
</evidence>